<reference evidence="1" key="1">
    <citation type="submission" date="2021-03" db="EMBL/GenBank/DDBJ databases">
        <authorList>
            <person name="Bekaert M."/>
        </authorList>
    </citation>
    <scope>NUCLEOTIDE SEQUENCE</scope>
</reference>
<keyword evidence="2" id="KW-1185">Reference proteome</keyword>
<name>A0A8S3PN50_MYTED</name>
<accession>A0A8S3PN50</accession>
<sequence length="168" mass="19438">MDCYSSTKNATKMKQEIERNRTLWNRQSTPEAVRLRQVHGLLDAIETGDYIEILKVYYRDQHQHTLNIKDKPLEIPVYIHHNQLDSTVVHNVHNAITSINDVTPGIILYETRIKSDSRIRIGVDFAGDPMIVCTKNGSILDSQHERTHTKPFIHFGKKRNVTKGNMYT</sequence>
<comment type="caution">
    <text evidence="1">The sequence shown here is derived from an EMBL/GenBank/DDBJ whole genome shotgun (WGS) entry which is preliminary data.</text>
</comment>
<protein>
    <submittedName>
        <fullName evidence="1">Uncharacterized protein</fullName>
    </submittedName>
</protein>
<dbReference type="AlphaFoldDB" id="A0A8S3PN50"/>
<proteinExistence type="predicted"/>
<dbReference type="Proteomes" id="UP000683360">
    <property type="component" value="Unassembled WGS sequence"/>
</dbReference>
<dbReference type="EMBL" id="CAJPWZ010000070">
    <property type="protein sequence ID" value="CAG2185115.1"/>
    <property type="molecule type" value="Genomic_DNA"/>
</dbReference>
<evidence type="ECO:0000313" key="1">
    <source>
        <dbReference type="EMBL" id="CAG2185115.1"/>
    </source>
</evidence>
<gene>
    <name evidence="1" type="ORF">MEDL_732</name>
</gene>
<evidence type="ECO:0000313" key="2">
    <source>
        <dbReference type="Proteomes" id="UP000683360"/>
    </source>
</evidence>
<organism evidence="1 2">
    <name type="scientific">Mytilus edulis</name>
    <name type="common">Blue mussel</name>
    <dbReference type="NCBI Taxonomy" id="6550"/>
    <lineage>
        <taxon>Eukaryota</taxon>
        <taxon>Metazoa</taxon>
        <taxon>Spiralia</taxon>
        <taxon>Lophotrochozoa</taxon>
        <taxon>Mollusca</taxon>
        <taxon>Bivalvia</taxon>
        <taxon>Autobranchia</taxon>
        <taxon>Pteriomorphia</taxon>
        <taxon>Mytilida</taxon>
        <taxon>Mytiloidea</taxon>
        <taxon>Mytilidae</taxon>
        <taxon>Mytilinae</taxon>
        <taxon>Mytilus</taxon>
    </lineage>
</organism>